<protein>
    <submittedName>
        <fullName evidence="2">Uncharacterized protein</fullName>
    </submittedName>
</protein>
<feature type="region of interest" description="Disordered" evidence="1">
    <location>
        <begin position="19"/>
        <end position="43"/>
    </location>
</feature>
<reference evidence="2 3" key="1">
    <citation type="journal article" date="2009" name="Nature">
        <title>The Sorghum bicolor genome and the diversification of grasses.</title>
        <authorList>
            <person name="Paterson A.H."/>
            <person name="Bowers J.E."/>
            <person name="Bruggmann R."/>
            <person name="Dubchak I."/>
            <person name="Grimwood J."/>
            <person name="Gundlach H."/>
            <person name="Haberer G."/>
            <person name="Hellsten U."/>
            <person name="Mitros T."/>
            <person name="Poliakov A."/>
            <person name="Schmutz J."/>
            <person name="Spannagl M."/>
            <person name="Tang H."/>
            <person name="Wang X."/>
            <person name="Wicker T."/>
            <person name="Bharti A.K."/>
            <person name="Chapman J."/>
            <person name="Feltus F.A."/>
            <person name="Gowik U."/>
            <person name="Grigoriev I.V."/>
            <person name="Lyons E."/>
            <person name="Maher C.A."/>
            <person name="Martis M."/>
            <person name="Narechania A."/>
            <person name="Otillar R.P."/>
            <person name="Penning B.W."/>
            <person name="Salamov A.A."/>
            <person name="Wang Y."/>
            <person name="Zhang L."/>
            <person name="Carpita N.C."/>
            <person name="Freeling M."/>
            <person name="Gingle A.R."/>
            <person name="Hash C.T."/>
            <person name="Keller B."/>
            <person name="Klein P."/>
            <person name="Kresovich S."/>
            <person name="McCann M.C."/>
            <person name="Ming R."/>
            <person name="Peterson D.G."/>
            <person name="Mehboob-ur-Rahman"/>
            <person name="Ware D."/>
            <person name="Westhoff P."/>
            <person name="Mayer K.F."/>
            <person name="Messing J."/>
            <person name="Rokhsar D.S."/>
        </authorList>
    </citation>
    <scope>NUCLEOTIDE SEQUENCE [LARGE SCALE GENOMIC DNA]</scope>
    <source>
        <strain evidence="3">cv. BTx623</strain>
    </source>
</reference>
<evidence type="ECO:0000313" key="2">
    <source>
        <dbReference type="EMBL" id="OQU76325.1"/>
    </source>
</evidence>
<evidence type="ECO:0000256" key="1">
    <source>
        <dbReference type="SAM" id="MobiDB-lite"/>
    </source>
</evidence>
<dbReference type="Gramene" id="OQU76325">
    <property type="protein sequence ID" value="OQU76325"/>
    <property type="gene ID" value="SORBI_3010G130601"/>
</dbReference>
<dbReference type="EMBL" id="CM000769">
    <property type="protein sequence ID" value="OQU76325.1"/>
    <property type="molecule type" value="Genomic_DNA"/>
</dbReference>
<keyword evidence="3" id="KW-1185">Reference proteome</keyword>
<name>A0A1W0VSS9_SORBI</name>
<evidence type="ECO:0000313" key="3">
    <source>
        <dbReference type="Proteomes" id="UP000000768"/>
    </source>
</evidence>
<organism evidence="2 3">
    <name type="scientific">Sorghum bicolor</name>
    <name type="common">Sorghum</name>
    <name type="synonym">Sorghum vulgare</name>
    <dbReference type="NCBI Taxonomy" id="4558"/>
    <lineage>
        <taxon>Eukaryota</taxon>
        <taxon>Viridiplantae</taxon>
        <taxon>Streptophyta</taxon>
        <taxon>Embryophyta</taxon>
        <taxon>Tracheophyta</taxon>
        <taxon>Spermatophyta</taxon>
        <taxon>Magnoliopsida</taxon>
        <taxon>Liliopsida</taxon>
        <taxon>Poales</taxon>
        <taxon>Poaceae</taxon>
        <taxon>PACMAD clade</taxon>
        <taxon>Panicoideae</taxon>
        <taxon>Andropogonodae</taxon>
        <taxon>Andropogoneae</taxon>
        <taxon>Sorghinae</taxon>
        <taxon>Sorghum</taxon>
    </lineage>
</organism>
<accession>A0A1W0VSS9</accession>
<dbReference type="InParanoid" id="A0A1W0VSS9"/>
<sequence>MEPQTSLDPKLAVPATIALPKATPAPGHEAFTHPTRGRSTQQAMMPVMARKAPTPAAATFLPVDAESALAAAHTLSSLHPAAAARTPASSCSVGRRPFCHIEVAAMALANPMAARHRVGVTVPSTTAPWRQI</sequence>
<dbReference type="AlphaFoldDB" id="A0A1W0VSS9"/>
<proteinExistence type="predicted"/>
<dbReference type="Proteomes" id="UP000000768">
    <property type="component" value="Chromosome 10"/>
</dbReference>
<reference evidence="3" key="2">
    <citation type="journal article" date="2018" name="Plant J.">
        <title>The Sorghum bicolor reference genome: improved assembly, gene annotations, a transcriptome atlas, and signatures of genome organization.</title>
        <authorList>
            <person name="McCormick R.F."/>
            <person name="Truong S.K."/>
            <person name="Sreedasyam A."/>
            <person name="Jenkins J."/>
            <person name="Shu S."/>
            <person name="Sims D."/>
            <person name="Kennedy M."/>
            <person name="Amirebrahimi M."/>
            <person name="Weers B.D."/>
            <person name="McKinley B."/>
            <person name="Mattison A."/>
            <person name="Morishige D.T."/>
            <person name="Grimwood J."/>
            <person name="Schmutz J."/>
            <person name="Mullet J.E."/>
        </authorList>
    </citation>
    <scope>NUCLEOTIDE SEQUENCE [LARGE SCALE GENOMIC DNA]</scope>
    <source>
        <strain evidence="3">cv. BTx623</strain>
    </source>
</reference>
<gene>
    <name evidence="2" type="ORF">SORBI_3010G130601</name>
</gene>